<evidence type="ECO:0000256" key="5">
    <source>
        <dbReference type="ARBA" id="ARBA00022729"/>
    </source>
</evidence>
<dbReference type="GO" id="GO:0005576">
    <property type="term" value="C:extracellular region"/>
    <property type="evidence" value="ECO:0007669"/>
    <property type="project" value="UniProtKB-SubCell"/>
</dbReference>
<evidence type="ECO:0000256" key="4">
    <source>
        <dbReference type="ARBA" id="ARBA00022553"/>
    </source>
</evidence>
<evidence type="ECO:0000313" key="10">
    <source>
        <dbReference type="Ensembl" id="ENSXETP00000020807"/>
    </source>
</evidence>
<dbReference type="GeneTree" id="ENSGT00950000182902"/>
<dbReference type="FunFam" id="3.40.50.1820:FF:000103">
    <property type="entry name" value="Abhydrolase domain-containing 15"/>
    <property type="match status" value="1"/>
</dbReference>
<comment type="function">
    <text evidence="6">May regulate adipocyte lipolysis and liver lipid accumulation.</text>
</comment>
<dbReference type="Gene3D" id="3.40.50.1820">
    <property type="entry name" value="alpha/beta hydrolase"/>
    <property type="match status" value="1"/>
</dbReference>
<dbReference type="InterPro" id="IPR029058">
    <property type="entry name" value="AB_hydrolase_fold"/>
</dbReference>
<evidence type="ECO:0000256" key="7">
    <source>
        <dbReference type="ARBA" id="ARBA00066099"/>
    </source>
</evidence>
<comment type="subcellular location">
    <subcellularLocation>
        <location evidence="1">Secreted</location>
    </subcellularLocation>
</comment>
<evidence type="ECO:0000256" key="2">
    <source>
        <dbReference type="ARBA" id="ARBA00010884"/>
    </source>
</evidence>
<evidence type="ECO:0000256" key="9">
    <source>
        <dbReference type="ARBA" id="ARBA00082877"/>
    </source>
</evidence>
<dbReference type="FunCoup" id="F7EQU8">
    <property type="interactions" value="191"/>
</dbReference>
<dbReference type="PANTHER" id="PTHR10794">
    <property type="entry name" value="ABHYDROLASE DOMAIN-CONTAINING PROTEIN"/>
    <property type="match status" value="1"/>
</dbReference>
<dbReference type="ExpressionAtlas" id="F7EQU8">
    <property type="expression patterns" value="baseline"/>
</dbReference>
<evidence type="ECO:0000256" key="6">
    <source>
        <dbReference type="ARBA" id="ARBA00053358"/>
    </source>
</evidence>
<dbReference type="HOGENOM" id="CLU_032487_3_0_1"/>
<keyword evidence="5" id="KW-0732">Signal</keyword>
<dbReference type="SUPFAM" id="SSF53474">
    <property type="entry name" value="alpha/beta-Hydrolases"/>
    <property type="match status" value="1"/>
</dbReference>
<dbReference type="eggNOG" id="KOG1838">
    <property type="taxonomic scope" value="Eukaryota"/>
</dbReference>
<dbReference type="Bgee" id="ENSXETG00000009441">
    <property type="expression patterns" value="Expressed in liver"/>
</dbReference>
<dbReference type="Ensembl" id="ENSXETT00000020807">
    <property type="protein sequence ID" value="ENSXETP00000020807"/>
    <property type="gene ID" value="ENSXETG00000009441"/>
</dbReference>
<reference evidence="10" key="2">
    <citation type="submission" date="2011-07" db="UniProtKB">
        <authorList>
            <consortium name="Ensembl"/>
        </authorList>
    </citation>
    <scope>IDENTIFICATION</scope>
</reference>
<dbReference type="ESTHER" id="xentr-f7equ8">
    <property type="family name" value="abh_upf0017"/>
</dbReference>
<reference evidence="10" key="1">
    <citation type="journal article" date="2010" name="Science">
        <title>The genome of the Western clawed frog Xenopus tropicalis.</title>
        <authorList>
            <person name="Hellsten U."/>
            <person name="Harland R.M."/>
            <person name="Gilchrist M.J."/>
            <person name="Hendrix D."/>
            <person name="Jurka J."/>
            <person name="Kapitonov V."/>
            <person name="Ovcharenko I."/>
            <person name="Putnam N.H."/>
            <person name="Shu S."/>
            <person name="Taher L."/>
            <person name="Blitz I.L."/>
            <person name="Blumberg B."/>
            <person name="Dichmann D.S."/>
            <person name="Dubchak I."/>
            <person name="Amaya E."/>
            <person name="Detter J.C."/>
            <person name="Fletcher R."/>
            <person name="Gerhard D.S."/>
            <person name="Goodstein D."/>
            <person name="Graves T."/>
            <person name="Grigoriev I.V."/>
            <person name="Grimwood J."/>
            <person name="Kawashima T."/>
            <person name="Lindquist E."/>
            <person name="Lucas S.M."/>
            <person name="Mead P.E."/>
            <person name="Mitros T."/>
            <person name="Ogino H."/>
            <person name="Ohta Y."/>
            <person name="Poliakov A.V."/>
            <person name="Pollet N."/>
            <person name="Robert J."/>
            <person name="Salamov A."/>
            <person name="Sater A.K."/>
            <person name="Schmutz J."/>
            <person name="Terry A."/>
            <person name="Vize P.D."/>
            <person name="Warren W.C."/>
            <person name="Wells D."/>
            <person name="Wills A."/>
            <person name="Wilson R.K."/>
            <person name="Zimmerman L.B."/>
            <person name="Zorn A.M."/>
            <person name="Grainger R."/>
            <person name="Grammer T."/>
            <person name="Khokha M.K."/>
            <person name="Richardson P.M."/>
            <person name="Rokhsar D.S."/>
        </authorList>
    </citation>
    <scope>NUCLEOTIDE SEQUENCE [LARGE SCALE GENOMIC DNA]</scope>
    <source>
        <strain evidence="10">Nigerian</strain>
    </source>
</reference>
<comment type="similarity">
    <text evidence="2">Belongs to the AB hydrolase superfamily. AB hydrolase 4 family.</text>
</comment>
<dbReference type="PANTHER" id="PTHR10794:SF39">
    <property type="entry name" value="PROTEIN ABHD15"/>
    <property type="match status" value="1"/>
</dbReference>
<protein>
    <recommendedName>
        <fullName evidence="8">Protein ABHD15</fullName>
    </recommendedName>
    <alternativeName>
        <fullName evidence="9">Alpha/beta hydrolase domain-containing protein 15</fullName>
    </alternativeName>
</protein>
<keyword evidence="4" id="KW-0597">Phosphoprotein</keyword>
<dbReference type="InterPro" id="IPR050960">
    <property type="entry name" value="AB_hydrolase_4_sf"/>
</dbReference>
<accession>F7EQU8</accession>
<dbReference type="InParanoid" id="F7EQU8"/>
<gene>
    <name evidence="10" type="primary">abhd15</name>
</gene>
<keyword evidence="3" id="KW-0964">Secreted</keyword>
<dbReference type="AlphaFoldDB" id="F7EQU8"/>
<evidence type="ECO:0000256" key="1">
    <source>
        <dbReference type="ARBA" id="ARBA00004613"/>
    </source>
</evidence>
<sequence length="477" mass="54445">MLLVISLGCLSGLLAVVLFGLLSMYIRLTKRQPENRNRDDEDGDVFGDFWESHPGGTQLICKPSALANWLLRDLQRLSLLESTDWWMRKWPHIQTIVQNLLPADKVLEVARDHLQLADGGIVALDWVVGPRGISQPRTGSNSASSPQLLFIIPNLCGKLTRNTEQLCLLALEKGFYPVIFNRRGQNGCPLVTVKLQAFGEPADLKEAVSYVRFRHPSSLLFVVSEGLGSGLLLSYLGECGSSSYITAASCISPVFRCQEWFQTGLPWLYEGLLLLYQKFHLSRYSTALRDVFSMEKVLSSSSLQELHQLLFCQCTGGNISWDEYWEHNDPLRDVDEVAVPVMCICSTDDPIRGPAEKTLPIELFRTNPYFFLSLTHYGGHCGFLTRSNVPWSHQVTIDYFRSVTEFFRLEEKTHVLPRSRSSVMINRRRRGTLQRRDRSVTDLQQMFSWKRSYTRYGIHYPETQYPESSELRKGHLP</sequence>
<organism evidence="10">
    <name type="scientific">Xenopus tropicalis</name>
    <name type="common">Western clawed frog</name>
    <name type="synonym">Silurana tropicalis</name>
    <dbReference type="NCBI Taxonomy" id="8364"/>
    <lineage>
        <taxon>Eukaryota</taxon>
        <taxon>Metazoa</taxon>
        <taxon>Chordata</taxon>
        <taxon>Craniata</taxon>
        <taxon>Vertebrata</taxon>
        <taxon>Euteleostomi</taxon>
        <taxon>Amphibia</taxon>
        <taxon>Batrachia</taxon>
        <taxon>Anura</taxon>
        <taxon>Pipoidea</taxon>
        <taxon>Pipidae</taxon>
        <taxon>Xenopodinae</taxon>
        <taxon>Xenopus</taxon>
        <taxon>Silurana</taxon>
    </lineage>
</organism>
<name>F7EQU8_XENTR</name>
<evidence type="ECO:0000256" key="8">
    <source>
        <dbReference type="ARBA" id="ARBA00072863"/>
    </source>
</evidence>
<evidence type="ECO:0000256" key="3">
    <source>
        <dbReference type="ARBA" id="ARBA00022525"/>
    </source>
</evidence>
<comment type="subunit">
    <text evidence="7">Interacts with PDE3B; this interaction regulates PDE3B's stability and expression and, thereby, impacts the antilipolytic action of insulin.</text>
</comment>
<proteinExistence type="inferred from homology"/>